<dbReference type="InterPro" id="IPR005084">
    <property type="entry name" value="CBM6"/>
</dbReference>
<feature type="domain" description="CBM6" evidence="1">
    <location>
        <begin position="160"/>
        <end position="295"/>
    </location>
</feature>
<evidence type="ECO:0000313" key="3">
    <source>
        <dbReference type="Proteomes" id="UP001416393"/>
    </source>
</evidence>
<feature type="domain" description="CBM6" evidence="1">
    <location>
        <begin position="12"/>
        <end position="146"/>
    </location>
</feature>
<dbReference type="InterPro" id="IPR008979">
    <property type="entry name" value="Galactose-bd-like_sf"/>
</dbReference>
<organism evidence="2 3">
    <name type="scientific">Mariniflexile soesokkakense</name>
    <dbReference type="NCBI Taxonomy" id="1343160"/>
    <lineage>
        <taxon>Bacteria</taxon>
        <taxon>Pseudomonadati</taxon>
        <taxon>Bacteroidota</taxon>
        <taxon>Flavobacteriia</taxon>
        <taxon>Flavobacteriales</taxon>
        <taxon>Flavobacteriaceae</taxon>
        <taxon>Mariniflexile</taxon>
    </lineage>
</organism>
<dbReference type="EMBL" id="JAZHYP010000007">
    <property type="protein sequence ID" value="MEN3324730.1"/>
    <property type="molecule type" value="Genomic_DNA"/>
</dbReference>
<dbReference type="Pfam" id="PF03422">
    <property type="entry name" value="CBM_6"/>
    <property type="match status" value="1"/>
</dbReference>
<reference evidence="2 3" key="1">
    <citation type="submission" date="2024-01" db="EMBL/GenBank/DDBJ databases">
        <title>Mariniflexile litorale sp. nov., isolated from the shallow sediments of the Sea of Japan.</title>
        <authorList>
            <person name="Romanenko L."/>
            <person name="Bystritskaya E."/>
            <person name="Isaeva M."/>
        </authorList>
    </citation>
    <scope>NUCLEOTIDE SEQUENCE [LARGE SCALE GENOMIC DNA]</scope>
    <source>
        <strain evidence="2 3">KCTC 32427</strain>
    </source>
</reference>
<accession>A0ABV0AFP9</accession>
<gene>
    <name evidence="2" type="ORF">VP395_13390</name>
</gene>
<dbReference type="Gene3D" id="2.60.120.260">
    <property type="entry name" value="Galactose-binding domain-like"/>
    <property type="match status" value="2"/>
</dbReference>
<comment type="caution">
    <text evidence="2">The sequence shown here is derived from an EMBL/GenBank/DDBJ whole genome shotgun (WGS) entry which is preliminary data.</text>
</comment>
<dbReference type="SUPFAM" id="SSF49785">
    <property type="entry name" value="Galactose-binding domain-like"/>
    <property type="match status" value="2"/>
</dbReference>
<dbReference type="CDD" id="cd04082">
    <property type="entry name" value="CBM35_pectate_lyase-like"/>
    <property type="match status" value="1"/>
</dbReference>
<proteinExistence type="predicted"/>
<evidence type="ECO:0000313" key="2">
    <source>
        <dbReference type="EMBL" id="MEN3324730.1"/>
    </source>
</evidence>
<dbReference type="RefSeq" id="WP_379884184.1">
    <property type="nucleotide sequence ID" value="NZ_JBHSDE010000002.1"/>
</dbReference>
<dbReference type="PROSITE" id="PS51175">
    <property type="entry name" value="CBM6"/>
    <property type="match status" value="2"/>
</dbReference>
<evidence type="ECO:0000259" key="1">
    <source>
        <dbReference type="PROSITE" id="PS51175"/>
    </source>
</evidence>
<protein>
    <submittedName>
        <fullName evidence="2">Carbohydrate-binding protein</fullName>
    </submittedName>
</protein>
<sequence>MGKPIKIQKKTVIVEAENGKFSGIIDRHSCWHNVMLTDAPHSTHSGRGVVDTDNKTGSYIEVTYDATWSGPHLITARYTHIKKDLRPGTISINGNNVGTLTMFQTNALPAWKTESIVTDLKKGKNIIRLSAINVGGLPNMDYIKVAEVRNIPEGDLPNILILEAEDGVFTGKEDHHSCWNFIAQIHGKHSGFTGEGYVDTDNKKGSFIEVEYNALKGGEYNLGVRYVHGKTDVRPAQVVVNNTIVNPSMVFVPTPAWTEWTTITTPIKLKSGKNIVRLNAVSEEGLTNIDHFKFTVN</sequence>
<name>A0ABV0AFP9_9FLAO</name>
<keyword evidence="3" id="KW-1185">Reference proteome</keyword>
<dbReference type="Proteomes" id="UP001416393">
    <property type="component" value="Unassembled WGS sequence"/>
</dbReference>